<sequence length="171" mass="19566">MSEVPLTIQKTCRVPVPIATCFKLFLTLKPHEYIHSDKLIAPIVSVEMLSGEAFDHVGARQKITFKDGAVIEEELLAVEPNRQFLYRGVGFSQPVVNFIDHAKGSFEFEKLGDETIITWRYVFHLKPKFSGFLPKMLFKTSVMDLVWSRMMSKTLTNLTQILTLRAIQFKA</sequence>
<dbReference type="EMBL" id="BSOJ01000019">
    <property type="protein sequence ID" value="GLR26895.1"/>
    <property type="molecule type" value="Genomic_DNA"/>
</dbReference>
<organism evidence="1 2">
    <name type="scientific">Limnobacter litoralis</name>
    <dbReference type="NCBI Taxonomy" id="481366"/>
    <lineage>
        <taxon>Bacteria</taxon>
        <taxon>Pseudomonadati</taxon>
        <taxon>Pseudomonadota</taxon>
        <taxon>Betaproteobacteria</taxon>
        <taxon>Burkholderiales</taxon>
        <taxon>Burkholderiaceae</taxon>
        <taxon>Limnobacter</taxon>
    </lineage>
</organism>
<evidence type="ECO:0000313" key="1">
    <source>
        <dbReference type="EMBL" id="GLR26895.1"/>
    </source>
</evidence>
<keyword evidence="2" id="KW-1185">Reference proteome</keyword>
<reference evidence="2" key="1">
    <citation type="journal article" date="2019" name="Int. J. Syst. Evol. Microbiol.">
        <title>The Global Catalogue of Microorganisms (GCM) 10K type strain sequencing project: providing services to taxonomists for standard genome sequencing and annotation.</title>
        <authorList>
            <consortium name="The Broad Institute Genomics Platform"/>
            <consortium name="The Broad Institute Genome Sequencing Center for Infectious Disease"/>
            <person name="Wu L."/>
            <person name="Ma J."/>
        </authorList>
    </citation>
    <scope>NUCLEOTIDE SEQUENCE [LARGE SCALE GENOMIC DNA]</scope>
    <source>
        <strain evidence="2">NBRC 105857</strain>
    </source>
</reference>
<evidence type="ECO:0000313" key="2">
    <source>
        <dbReference type="Proteomes" id="UP001156664"/>
    </source>
</evidence>
<protein>
    <recommendedName>
        <fullName evidence="3">SRPBCC family protein</fullName>
    </recommendedName>
</protein>
<dbReference type="SUPFAM" id="SSF55961">
    <property type="entry name" value="Bet v1-like"/>
    <property type="match status" value="1"/>
</dbReference>
<proteinExistence type="predicted"/>
<dbReference type="Gene3D" id="3.30.530.20">
    <property type="match status" value="1"/>
</dbReference>
<comment type="caution">
    <text evidence="1">The sequence shown here is derived from an EMBL/GenBank/DDBJ whole genome shotgun (WGS) entry which is preliminary data.</text>
</comment>
<accession>A0ABQ5YU14</accession>
<evidence type="ECO:0008006" key="3">
    <source>
        <dbReference type="Google" id="ProtNLM"/>
    </source>
</evidence>
<gene>
    <name evidence="1" type="ORF">GCM10007875_19850</name>
</gene>
<dbReference type="RefSeq" id="WP_284281583.1">
    <property type="nucleotide sequence ID" value="NZ_BSOJ01000019.1"/>
</dbReference>
<dbReference type="InterPro" id="IPR023393">
    <property type="entry name" value="START-like_dom_sf"/>
</dbReference>
<dbReference type="Proteomes" id="UP001156664">
    <property type="component" value="Unassembled WGS sequence"/>
</dbReference>
<dbReference type="Pfam" id="PF10604">
    <property type="entry name" value="Polyketide_cyc2"/>
    <property type="match status" value="1"/>
</dbReference>
<name>A0ABQ5YU14_9BURK</name>
<dbReference type="InterPro" id="IPR019587">
    <property type="entry name" value="Polyketide_cyclase/dehydratase"/>
</dbReference>